<keyword evidence="2" id="KW-1185">Reference proteome</keyword>
<gene>
    <name evidence="1" type="ORF">RND71_025631</name>
</gene>
<protein>
    <submittedName>
        <fullName evidence="1">Uncharacterized protein</fullName>
    </submittedName>
</protein>
<dbReference type="EMBL" id="JAVYJV010000013">
    <property type="protein sequence ID" value="KAK4356660.1"/>
    <property type="molecule type" value="Genomic_DNA"/>
</dbReference>
<accession>A0AAE1RQN3</accession>
<reference evidence="1" key="1">
    <citation type="submission" date="2023-12" db="EMBL/GenBank/DDBJ databases">
        <title>Genome assembly of Anisodus tanguticus.</title>
        <authorList>
            <person name="Wang Y.-J."/>
        </authorList>
    </citation>
    <scope>NUCLEOTIDE SEQUENCE</scope>
    <source>
        <strain evidence="1">KB-2021</strain>
        <tissue evidence="1">Leaf</tissue>
    </source>
</reference>
<name>A0AAE1RQN3_9SOLA</name>
<organism evidence="1 2">
    <name type="scientific">Anisodus tanguticus</name>
    <dbReference type="NCBI Taxonomy" id="243964"/>
    <lineage>
        <taxon>Eukaryota</taxon>
        <taxon>Viridiplantae</taxon>
        <taxon>Streptophyta</taxon>
        <taxon>Embryophyta</taxon>
        <taxon>Tracheophyta</taxon>
        <taxon>Spermatophyta</taxon>
        <taxon>Magnoliopsida</taxon>
        <taxon>eudicotyledons</taxon>
        <taxon>Gunneridae</taxon>
        <taxon>Pentapetalae</taxon>
        <taxon>asterids</taxon>
        <taxon>lamiids</taxon>
        <taxon>Solanales</taxon>
        <taxon>Solanaceae</taxon>
        <taxon>Solanoideae</taxon>
        <taxon>Hyoscyameae</taxon>
        <taxon>Anisodus</taxon>
    </lineage>
</organism>
<dbReference type="Proteomes" id="UP001291623">
    <property type="component" value="Unassembled WGS sequence"/>
</dbReference>
<evidence type="ECO:0000313" key="1">
    <source>
        <dbReference type="EMBL" id="KAK4356660.1"/>
    </source>
</evidence>
<sequence>MGHDSLTFECVYTDDEKQRTQRHRLLRLASKADLRLEIFGPKLPITALQDKKQNCTVSWMFVVRQDKVRAGSSQEVFREEGLRMRSIASSCCSREAYLSKHDKNINKVHRKDVEIHLTSVPAYNVPVCMAYVIDSFLRNRFGLKCPIRVGSLIRVGNRFGLKCPIRVGSLIRVGSTRRMSAGVVSLNPKELHRSDMLVTGEAAHPRNVSAEADLTHSPKLAHLRESPTQVPYNHRRSDFAQF</sequence>
<evidence type="ECO:0000313" key="2">
    <source>
        <dbReference type="Proteomes" id="UP001291623"/>
    </source>
</evidence>
<proteinExistence type="predicted"/>
<comment type="caution">
    <text evidence="1">The sequence shown here is derived from an EMBL/GenBank/DDBJ whole genome shotgun (WGS) entry which is preliminary data.</text>
</comment>
<dbReference type="AlphaFoldDB" id="A0AAE1RQN3"/>